<reference evidence="3 4" key="1">
    <citation type="submission" date="2019-06" db="EMBL/GenBank/DDBJ databases">
        <title>Genomic Encyclopedia of Type Strains, Phase IV (KMG-V): Genome sequencing to study the core and pangenomes of soil and plant-associated prokaryotes.</title>
        <authorList>
            <person name="Whitman W."/>
        </authorList>
    </citation>
    <scope>NUCLEOTIDE SEQUENCE [LARGE SCALE GENOMIC DNA]</scope>
    <source>
        <strain evidence="3 4">BR 510</strain>
    </source>
</reference>
<name>A0A560DB85_9BRAD</name>
<dbReference type="STRING" id="1803665.GCA_001641335_06384"/>
<evidence type="ECO:0000313" key="4">
    <source>
        <dbReference type="Proteomes" id="UP000319949"/>
    </source>
</evidence>
<keyword evidence="3" id="KW-0808">Transferase</keyword>
<accession>A0A560DB85</accession>
<dbReference type="SUPFAM" id="SSF53756">
    <property type="entry name" value="UDP-Glycosyltransferase/glycogen phosphorylase"/>
    <property type="match status" value="1"/>
</dbReference>
<dbReference type="InterPro" id="IPR001296">
    <property type="entry name" value="Glyco_trans_1"/>
</dbReference>
<dbReference type="GO" id="GO:0016757">
    <property type="term" value="F:glycosyltransferase activity"/>
    <property type="evidence" value="ECO:0007669"/>
    <property type="project" value="InterPro"/>
</dbReference>
<evidence type="ECO:0000259" key="1">
    <source>
        <dbReference type="Pfam" id="PF00534"/>
    </source>
</evidence>
<evidence type="ECO:0000313" key="3">
    <source>
        <dbReference type="EMBL" id="TWA94311.1"/>
    </source>
</evidence>
<proteinExistence type="predicted"/>
<dbReference type="RefSeq" id="WP_246670261.1">
    <property type="nucleotide sequence ID" value="NZ_VITK01000008.1"/>
</dbReference>
<evidence type="ECO:0000259" key="2">
    <source>
        <dbReference type="Pfam" id="PF13439"/>
    </source>
</evidence>
<dbReference type="PANTHER" id="PTHR45947:SF3">
    <property type="entry name" value="SULFOQUINOVOSYL TRANSFERASE SQD2"/>
    <property type="match status" value="1"/>
</dbReference>
<organism evidence="3 4">
    <name type="scientific">Bradyrhizobium stylosanthis</name>
    <dbReference type="NCBI Taxonomy" id="1803665"/>
    <lineage>
        <taxon>Bacteria</taxon>
        <taxon>Pseudomonadati</taxon>
        <taxon>Pseudomonadota</taxon>
        <taxon>Alphaproteobacteria</taxon>
        <taxon>Hyphomicrobiales</taxon>
        <taxon>Nitrobacteraceae</taxon>
        <taxon>Bradyrhizobium</taxon>
    </lineage>
</organism>
<dbReference type="InterPro" id="IPR050194">
    <property type="entry name" value="Glycosyltransferase_grp1"/>
</dbReference>
<dbReference type="InterPro" id="IPR028098">
    <property type="entry name" value="Glyco_trans_4-like_N"/>
</dbReference>
<sequence length="378" mass="41605">MTSDSPRLKIIHVAETIRGGIATYFTELHALQCQTFGKENVCYIVPSDHRADLIGIADSNIVAFDRSGRNLPSLLRLALETMRQVQITKPDIVHVHSTLAGLIVRTAFVFMRKRPAIVYCAHGWAFSRETSRFSNAVAKLAERLLAKVTDRIICISQNEYAAARDAGIPESQLSLVLSGMRNERPNISHDDAGWSTSKLKVLFIGRLDRQKGYDFLIEAAQQLESSIDVRMIGSAVVSEEGNHNMPSNVTLLGWLARTDIEAQLDQADLCVIPSRWEAFGFVALEAMRAHKPILAFRAGALPEIVEDGVTGLICDPAGTKALVAGLRRASGVNLRALGEAGYERFVSVFSIDKTHHELLKVYAAVITTSPKHLAKFVF</sequence>
<feature type="domain" description="Glycosyl transferase family 1" evidence="1">
    <location>
        <begin position="191"/>
        <end position="329"/>
    </location>
</feature>
<dbReference type="Pfam" id="PF13439">
    <property type="entry name" value="Glyco_transf_4"/>
    <property type="match status" value="1"/>
</dbReference>
<dbReference type="Proteomes" id="UP000319949">
    <property type="component" value="Unassembled WGS sequence"/>
</dbReference>
<dbReference type="AlphaFoldDB" id="A0A560DB85"/>
<dbReference type="Pfam" id="PF00534">
    <property type="entry name" value="Glycos_transf_1"/>
    <property type="match status" value="1"/>
</dbReference>
<gene>
    <name evidence="3" type="ORF">FBZ96_10843</name>
</gene>
<keyword evidence="4" id="KW-1185">Reference proteome</keyword>
<dbReference type="Gene3D" id="3.40.50.2000">
    <property type="entry name" value="Glycogen Phosphorylase B"/>
    <property type="match status" value="2"/>
</dbReference>
<feature type="domain" description="Glycosyltransferase subfamily 4-like N-terminal" evidence="2">
    <location>
        <begin position="63"/>
        <end position="179"/>
    </location>
</feature>
<dbReference type="PANTHER" id="PTHR45947">
    <property type="entry name" value="SULFOQUINOVOSYL TRANSFERASE SQD2"/>
    <property type="match status" value="1"/>
</dbReference>
<dbReference type="EMBL" id="VITK01000008">
    <property type="protein sequence ID" value="TWA94311.1"/>
    <property type="molecule type" value="Genomic_DNA"/>
</dbReference>
<comment type="caution">
    <text evidence="3">The sequence shown here is derived from an EMBL/GenBank/DDBJ whole genome shotgun (WGS) entry which is preliminary data.</text>
</comment>
<protein>
    <submittedName>
        <fullName evidence="3">Glycosyltransferase involved in cell wall biosynthesis</fullName>
    </submittedName>
</protein>